<evidence type="ECO:0000256" key="4">
    <source>
        <dbReference type="ARBA" id="ARBA00023315"/>
    </source>
</evidence>
<feature type="domain" description="Carrier" evidence="7">
    <location>
        <begin position="928"/>
        <end position="1004"/>
    </location>
</feature>
<dbReference type="Gene3D" id="1.10.1200.10">
    <property type="entry name" value="ACP-like"/>
    <property type="match status" value="1"/>
</dbReference>
<dbReference type="Pfam" id="PF08659">
    <property type="entry name" value="KR"/>
    <property type="match status" value="1"/>
</dbReference>
<dbReference type="Pfam" id="PF02801">
    <property type="entry name" value="Ketoacyl-synt_C"/>
    <property type="match status" value="1"/>
</dbReference>
<name>A0A919PLT8_9ACTN</name>
<dbReference type="InterPro" id="IPR016036">
    <property type="entry name" value="Malonyl_transacylase_ACP-bd"/>
</dbReference>
<dbReference type="InterPro" id="IPR016035">
    <property type="entry name" value="Acyl_Trfase/lysoPLipase"/>
</dbReference>
<dbReference type="Pfam" id="PF00698">
    <property type="entry name" value="Acyl_transf_1"/>
    <property type="match status" value="1"/>
</dbReference>
<dbReference type="InterPro" id="IPR049551">
    <property type="entry name" value="PKS_DH_C"/>
</dbReference>
<dbReference type="InterPro" id="IPR042104">
    <property type="entry name" value="PKS_dehydratase_sf"/>
</dbReference>
<feature type="region of interest" description="N-terminal hotdog fold" evidence="5">
    <location>
        <begin position="1447"/>
        <end position="1576"/>
    </location>
</feature>
<keyword evidence="11" id="KW-1185">Reference proteome</keyword>
<sequence length="1944" mass="204800">MACQYPDARSPRDLWENALAGRRAFRRLPDERMRLEDYWDADPATPDRFYARNAAVIDGYEFDRIAYKIAGSTYRSTDLTHWLALDTAAKALADAGFPMAEGLSRERTSVVVGNSLTGEFTRANQMRLRWPYVRRMVAGALQQEGWDDDRLATFLEGFEATYKSPFPEIGEDSLAGALSNTIAGRICNYFDLKGGGYTVDGACSSSLLSVATACKALLDGEVDTAVAGGVDLSIDPFEIIGFAKTGALATSEMRVYDRASNGFWPGEGCGMVVLMREPEAVAAGHRIYASVAGWGISSDGKGGITRPEVSGYQLALRRAYGRSGFGIETVSLFEGHGTGTRVGDTTELTALSQARSAADPAAAPAAIGSIKGMIGHTKAAAGVAGLIKAAMAVHHEVLPPSVGCFEPHELLGGESSLRMLRKAEPWPSGGPVRAGITAMGFGGINAHVVLESAKPRRRVPFDSRTRALASSVQDVELLLVDADSDGELIERLHRLIDFVSGLSYAQLGDLAFTLHRELRDRPVRAAVVVSSPEDAAERLRKVCDAVEAGETRMFSPDGRCLLGHVSGPRRLGFLFPGQGSGRGTSGGALRRRFAEAEEIYLRADLPTGGDVVATEVAQPRIVTGSMAGLRVLNTLGIEASVAVGHSLGEIAALHWAGSLDEDELLRIAAVRGRTMAEHSSSGTMASIAASPEVVEPLIAAVPVVVASYNGPTQTVVAGTADAVAAACDKARAAGLGTTPLPVSHAFHSPLVAPAADAFGAILREEHFAPIDRQIVSTITGDVLAPDTDVAALLHQQITDPVLFNQAVTLAAKDVDLFVEVGPGRVLSTLAEQSTNVPAVALDTDDESAAGLLGVVGAAYAIGASSVDAALFHGRLVRPLEVGTEFRFFESPCEQAPSVTLPQHTGPAGAKPPAEPGSATSAEQAGSDEPVVEQLRRLAAERAELPLDLVQPDSRLLDDLHLSSITVGQVVNQLTQQLNVPATQLPTNFAMATISELAEALDGLATTDGTETATGTAGGNGGAAAAEVAGAAPWVRAWRIDLDVTDRPAPGAAEERGPWQVYAECDHPFAERLAAALDHARLGGGVLVCLPPRCGEEVLPTVLSAAKAALRGGTGTRFVLVQHDRGAAGLAKTLSLEAPQVRTTVIHTGADVDVDVLVAEVAATEHFAEVHLDADGRRRVPTLRALPVRAERSQAYLDAGDVLLVTGGGKGISAECALAMAGDSGAGLALLGRSDPAEDRELAANLERIAAAGVTVHYARADVTDPGQVRQAVAELTEKLGGITAILHGAGRNEPAGITDLDTDAFRATFAPKVDGLRTVVDAVGGDQLKLLVTLGSIIGRSGLRGEAHYATANEWLADLTTEIGQRHPGCRSLCLEWSVWSGVGMGERLSVVEGLTRDGITPVTPDQGVAVLRRLLADPDTPPVVVISGRTEGIDTIRRDLPDLPLLRFLGRPLVRYHGVELVTEVELSVGTDVYLADHFLDDNLLFPAVFGMEAMAQVAAAVTGTDPDEPGAAVPVIEDIRFDRPIVVPPHGRTTMRVAAVVTDDDTVTVAIRSSETAFAVDHFTARLGLHRGAAPDGPPAQAADGLPPVPLDPTTDLYGGVMFQGKRFQRVRQYHRAAARDVDAAVAPVPGTDWFAGFVPDGLLLGDPGVRDALMHGNQVCVPDATLLPAGVDRIYPAGDRIAGDEPLRYCATERSRDGDTYVYDIALRDDEGTVVERWEGLRLRAVRKTDAGGPWVPALLGPYLERAFEDVAGARVSVVVEPDCASPDADTNTGERGEHVARRREHTRQAASRVFGPDVELAYRPDGRPEVPGGRTVSASHAAGLTYFVAGDGAIGCDAQAVVHQPAEAWSRMLHTHAEVVPAVEAATGEGTDTAATRVWTAMECLHKAGLTAQGPLMLRDTGRPGWVVFNAGDALVATFVTTVRDGTEPVVFSVLTQGRR</sequence>
<dbReference type="PROSITE" id="PS52019">
    <property type="entry name" value="PKS_MFAS_DH"/>
    <property type="match status" value="1"/>
</dbReference>
<evidence type="ECO:0000313" key="10">
    <source>
        <dbReference type="EMBL" id="GIG47160.1"/>
    </source>
</evidence>
<dbReference type="InterPro" id="IPR014030">
    <property type="entry name" value="Ketoacyl_synth_N"/>
</dbReference>
<dbReference type="InterPro" id="IPR014043">
    <property type="entry name" value="Acyl_transferase_dom"/>
</dbReference>
<dbReference type="Gene3D" id="3.40.47.10">
    <property type="match status" value="1"/>
</dbReference>
<gene>
    <name evidence="10" type="ORF">Dsi01nite_052010</name>
</gene>
<dbReference type="SMART" id="SM00827">
    <property type="entry name" value="PKS_AT"/>
    <property type="match status" value="1"/>
</dbReference>
<dbReference type="InterPro" id="IPR020807">
    <property type="entry name" value="PKS_DH"/>
</dbReference>
<protein>
    <submittedName>
        <fullName evidence="10">Polyketide synthase</fullName>
    </submittedName>
</protein>
<organism evidence="10 11">
    <name type="scientific">Dactylosporangium siamense</name>
    <dbReference type="NCBI Taxonomy" id="685454"/>
    <lineage>
        <taxon>Bacteria</taxon>
        <taxon>Bacillati</taxon>
        <taxon>Actinomycetota</taxon>
        <taxon>Actinomycetes</taxon>
        <taxon>Micromonosporales</taxon>
        <taxon>Micromonosporaceae</taxon>
        <taxon>Dactylosporangium</taxon>
    </lineage>
</organism>
<dbReference type="SMART" id="SM00825">
    <property type="entry name" value="PKS_KS"/>
    <property type="match status" value="1"/>
</dbReference>
<evidence type="ECO:0000259" key="8">
    <source>
        <dbReference type="PROSITE" id="PS52004"/>
    </source>
</evidence>
<feature type="region of interest" description="Disordered" evidence="6">
    <location>
        <begin position="896"/>
        <end position="929"/>
    </location>
</feature>
<dbReference type="InterPro" id="IPR049552">
    <property type="entry name" value="PKS_DH_N"/>
</dbReference>
<feature type="domain" description="PKS/mFAS DH" evidence="9">
    <location>
        <begin position="1447"/>
        <end position="1735"/>
    </location>
</feature>
<evidence type="ECO:0000256" key="2">
    <source>
        <dbReference type="ARBA" id="ARBA00022553"/>
    </source>
</evidence>
<keyword evidence="2" id="KW-0597">Phosphoprotein</keyword>
<dbReference type="Pfam" id="PF14765">
    <property type="entry name" value="PS-DH"/>
    <property type="match status" value="1"/>
</dbReference>
<dbReference type="Pfam" id="PF21089">
    <property type="entry name" value="PKS_DH_N"/>
    <property type="match status" value="1"/>
</dbReference>
<feature type="active site" description="Proton donor; for dehydratase activity" evidence="5">
    <location>
        <position position="1654"/>
    </location>
</feature>
<reference evidence="10" key="1">
    <citation type="submission" date="2021-01" db="EMBL/GenBank/DDBJ databases">
        <title>Whole genome shotgun sequence of Dactylosporangium siamense NBRC 106093.</title>
        <authorList>
            <person name="Komaki H."/>
            <person name="Tamura T."/>
        </authorList>
    </citation>
    <scope>NUCLEOTIDE SEQUENCE</scope>
    <source>
        <strain evidence="10">NBRC 106093</strain>
    </source>
</reference>
<dbReference type="InterPro" id="IPR036291">
    <property type="entry name" value="NAD(P)-bd_dom_sf"/>
</dbReference>
<dbReference type="SUPFAM" id="SSF47336">
    <property type="entry name" value="ACP-like"/>
    <property type="match status" value="1"/>
</dbReference>
<proteinExistence type="predicted"/>
<evidence type="ECO:0000256" key="1">
    <source>
        <dbReference type="ARBA" id="ARBA00022450"/>
    </source>
</evidence>
<evidence type="ECO:0000259" key="7">
    <source>
        <dbReference type="PROSITE" id="PS50075"/>
    </source>
</evidence>
<feature type="region of interest" description="Disordered" evidence="6">
    <location>
        <begin position="1769"/>
        <end position="1793"/>
    </location>
</feature>
<dbReference type="SUPFAM" id="SSF52151">
    <property type="entry name" value="FabD/lysophospholipase-like"/>
    <property type="match status" value="1"/>
</dbReference>
<feature type="active site" description="Proton acceptor; for dehydratase activity" evidence="5">
    <location>
        <position position="1479"/>
    </location>
</feature>
<dbReference type="InterPro" id="IPR013968">
    <property type="entry name" value="PKS_KR"/>
</dbReference>
<dbReference type="SUPFAM" id="SSF55048">
    <property type="entry name" value="Probable ACP-binding domain of malonyl-CoA ACP transacylase"/>
    <property type="match status" value="1"/>
</dbReference>
<dbReference type="Gene3D" id="3.40.50.720">
    <property type="entry name" value="NAD(P)-binding Rossmann-like Domain"/>
    <property type="match status" value="1"/>
</dbReference>
<accession>A0A919PLT8</accession>
<feature type="region of interest" description="C-terminal hotdog fold" evidence="5">
    <location>
        <begin position="1588"/>
        <end position="1735"/>
    </location>
</feature>
<feature type="domain" description="Ketosynthase family 3 (KS3)" evidence="8">
    <location>
        <begin position="1"/>
        <end position="452"/>
    </location>
</feature>
<dbReference type="InterPro" id="IPR020841">
    <property type="entry name" value="PKS_Beta-ketoAc_synthase_dom"/>
</dbReference>
<comment type="caution">
    <text evidence="10">The sequence shown here is derived from an EMBL/GenBank/DDBJ whole genome shotgun (WGS) entry which is preliminary data.</text>
</comment>
<dbReference type="InterPro" id="IPR009081">
    <property type="entry name" value="PP-bd_ACP"/>
</dbReference>
<dbReference type="Gene3D" id="3.10.129.110">
    <property type="entry name" value="Polyketide synthase dehydratase"/>
    <property type="match status" value="1"/>
</dbReference>
<evidence type="ECO:0000256" key="5">
    <source>
        <dbReference type="PROSITE-ProRule" id="PRU01363"/>
    </source>
</evidence>
<dbReference type="GO" id="GO:0006633">
    <property type="term" value="P:fatty acid biosynthetic process"/>
    <property type="evidence" value="ECO:0007669"/>
    <property type="project" value="TreeGrafter"/>
</dbReference>
<dbReference type="SMART" id="SM00826">
    <property type="entry name" value="PKS_DH"/>
    <property type="match status" value="1"/>
</dbReference>
<feature type="compositionally biased region" description="Low complexity" evidence="6">
    <location>
        <begin position="905"/>
        <end position="918"/>
    </location>
</feature>
<dbReference type="PROSITE" id="PS50075">
    <property type="entry name" value="CARRIER"/>
    <property type="match status" value="1"/>
</dbReference>
<evidence type="ECO:0000259" key="9">
    <source>
        <dbReference type="PROSITE" id="PS52019"/>
    </source>
</evidence>
<keyword evidence="4" id="KW-0012">Acyltransferase</keyword>
<dbReference type="SUPFAM" id="SSF53901">
    <property type="entry name" value="Thiolase-like"/>
    <property type="match status" value="1"/>
</dbReference>
<evidence type="ECO:0000256" key="3">
    <source>
        <dbReference type="ARBA" id="ARBA00022679"/>
    </source>
</evidence>
<dbReference type="InterPro" id="IPR014031">
    <property type="entry name" value="Ketoacyl_synth_C"/>
</dbReference>
<keyword evidence="3" id="KW-0808">Transferase</keyword>
<dbReference type="Gene3D" id="3.40.366.10">
    <property type="entry name" value="Malonyl-Coenzyme A Acyl Carrier Protein, domain 2"/>
    <property type="match status" value="1"/>
</dbReference>
<dbReference type="CDD" id="cd08953">
    <property type="entry name" value="KR_2_SDR_x"/>
    <property type="match status" value="1"/>
</dbReference>
<dbReference type="InterPro" id="IPR001227">
    <property type="entry name" value="Ac_transferase_dom_sf"/>
</dbReference>
<keyword evidence="1" id="KW-0596">Phosphopantetheine</keyword>
<dbReference type="SMART" id="SM00822">
    <property type="entry name" value="PKS_KR"/>
    <property type="match status" value="1"/>
</dbReference>
<evidence type="ECO:0000313" key="11">
    <source>
        <dbReference type="Proteomes" id="UP000660611"/>
    </source>
</evidence>
<dbReference type="InterPro" id="IPR036736">
    <property type="entry name" value="ACP-like_sf"/>
</dbReference>
<dbReference type="CDD" id="cd00833">
    <property type="entry name" value="PKS"/>
    <property type="match status" value="1"/>
</dbReference>
<evidence type="ECO:0000256" key="6">
    <source>
        <dbReference type="SAM" id="MobiDB-lite"/>
    </source>
</evidence>
<dbReference type="PANTHER" id="PTHR43775">
    <property type="entry name" value="FATTY ACID SYNTHASE"/>
    <property type="match status" value="1"/>
</dbReference>
<dbReference type="PANTHER" id="PTHR43775:SF51">
    <property type="entry name" value="INACTIVE PHENOLPHTHIOCEROL SYNTHESIS POLYKETIDE SYNTHASE TYPE I PKS1-RELATED"/>
    <property type="match status" value="1"/>
</dbReference>
<dbReference type="SUPFAM" id="SSF51735">
    <property type="entry name" value="NAD(P)-binding Rossmann-fold domains"/>
    <property type="match status" value="1"/>
</dbReference>
<dbReference type="InterPro" id="IPR049900">
    <property type="entry name" value="PKS_mFAS_DH"/>
</dbReference>
<dbReference type="InterPro" id="IPR016039">
    <property type="entry name" value="Thiolase-like"/>
</dbReference>
<dbReference type="Proteomes" id="UP000660611">
    <property type="component" value="Unassembled WGS sequence"/>
</dbReference>
<dbReference type="InterPro" id="IPR057326">
    <property type="entry name" value="KR_dom"/>
</dbReference>
<dbReference type="Pfam" id="PF00109">
    <property type="entry name" value="ketoacyl-synt"/>
    <property type="match status" value="1"/>
</dbReference>
<dbReference type="PROSITE" id="PS52004">
    <property type="entry name" value="KS3_2"/>
    <property type="match status" value="1"/>
</dbReference>
<dbReference type="EMBL" id="BONQ01000081">
    <property type="protein sequence ID" value="GIG47160.1"/>
    <property type="molecule type" value="Genomic_DNA"/>
</dbReference>
<dbReference type="InterPro" id="IPR050091">
    <property type="entry name" value="PKS_NRPS_Biosynth_Enz"/>
</dbReference>
<dbReference type="GO" id="GO:0004312">
    <property type="term" value="F:fatty acid synthase activity"/>
    <property type="evidence" value="ECO:0007669"/>
    <property type="project" value="TreeGrafter"/>
</dbReference>